<evidence type="ECO:0000313" key="1">
    <source>
        <dbReference type="EMBL" id="OAG22089.1"/>
    </source>
</evidence>
<accession>A0A177DTI1</accession>
<protein>
    <submittedName>
        <fullName evidence="1">Uncharacterized protein</fullName>
    </submittedName>
</protein>
<dbReference type="PANTHER" id="PTHR42085:SF1">
    <property type="entry name" value="F-BOX DOMAIN-CONTAINING PROTEIN"/>
    <property type="match status" value="1"/>
</dbReference>
<dbReference type="GeneID" id="29118752"/>
<evidence type="ECO:0000313" key="2">
    <source>
        <dbReference type="Proteomes" id="UP000077248"/>
    </source>
</evidence>
<proteinExistence type="predicted"/>
<dbReference type="PANTHER" id="PTHR42085">
    <property type="entry name" value="F-BOX DOMAIN-CONTAINING PROTEIN"/>
    <property type="match status" value="1"/>
</dbReference>
<gene>
    <name evidence="1" type="ORF">CC77DRAFT_783123</name>
</gene>
<keyword evidence="2" id="KW-1185">Reference proteome</keyword>
<dbReference type="RefSeq" id="XP_018387510.1">
    <property type="nucleotide sequence ID" value="XM_018533158.1"/>
</dbReference>
<organism evidence="1 2">
    <name type="scientific">Alternaria alternata</name>
    <name type="common">Alternaria rot fungus</name>
    <name type="synonym">Torula alternata</name>
    <dbReference type="NCBI Taxonomy" id="5599"/>
    <lineage>
        <taxon>Eukaryota</taxon>
        <taxon>Fungi</taxon>
        <taxon>Dikarya</taxon>
        <taxon>Ascomycota</taxon>
        <taxon>Pezizomycotina</taxon>
        <taxon>Dothideomycetes</taxon>
        <taxon>Pleosporomycetidae</taxon>
        <taxon>Pleosporales</taxon>
        <taxon>Pleosporineae</taxon>
        <taxon>Pleosporaceae</taxon>
        <taxon>Alternaria</taxon>
        <taxon>Alternaria sect. Alternaria</taxon>
        <taxon>Alternaria alternata complex</taxon>
    </lineage>
</organism>
<sequence>MDTLSAEKTEFTGAYTVARAGLLKAKLQALSNVLTRTPFHRHKQLQFDVILQGTSSCTHIQGSEEVYFCTKGLKRPDEIPDLYVRAYTEVLGSRHFTNVRLVRSSDSSKRTAARFGPTFSDVRTLLLALDAICDTSLEEIFSSAEQTLKPLPFLRLPYELRLQVYDCLIPHLAYIPMFSRKYTRTDRSLPENLAIMRTNKQLHDEVDKHCFDRHVLLLKASRVTGLASTQNHFACDTSKDYADRYTSIGRSKIRHRITQLEIQILPTEESLKDSIRGSWSMADKVSLRQICSVLPNLESILFSYPKPDPRSIALIDELWKSVKPHMKGSPCNRNRKVTLEWISNQLWLTAGVPPRILWDLTYFRESVENVKKLRRDIFSERMMKELIKQDGGLEQARSVASTKEDSQRWTEVRAAVLEALKRE</sequence>
<dbReference type="VEuPathDB" id="FungiDB:CC77DRAFT_783123"/>
<dbReference type="InterPro" id="IPR038883">
    <property type="entry name" value="AN11006-like"/>
</dbReference>
<dbReference type="OMA" id="TSSCTHI"/>
<dbReference type="AlphaFoldDB" id="A0A177DTI1"/>
<dbReference type="EMBL" id="KV441475">
    <property type="protein sequence ID" value="OAG22089.1"/>
    <property type="molecule type" value="Genomic_DNA"/>
</dbReference>
<dbReference type="Proteomes" id="UP000077248">
    <property type="component" value="Unassembled WGS sequence"/>
</dbReference>
<name>A0A177DTI1_ALTAL</name>
<reference evidence="1 2" key="1">
    <citation type="submission" date="2016-05" db="EMBL/GenBank/DDBJ databases">
        <title>Comparative analysis of secretome profiles of manganese(II)-oxidizing ascomycete fungi.</title>
        <authorList>
            <consortium name="DOE Joint Genome Institute"/>
            <person name="Zeiner C.A."/>
            <person name="Purvine S.O."/>
            <person name="Zink E.M."/>
            <person name="Wu S."/>
            <person name="Pasa-Tolic L."/>
            <person name="Chaput D.L."/>
            <person name="Haridas S."/>
            <person name="Grigoriev I.V."/>
            <person name="Santelli C.M."/>
            <person name="Hansel C.M."/>
        </authorList>
    </citation>
    <scope>NUCLEOTIDE SEQUENCE [LARGE SCALE GENOMIC DNA]</scope>
    <source>
        <strain evidence="1 2">SRC1lrK2f</strain>
    </source>
</reference>
<dbReference type="KEGG" id="aalt:CC77DRAFT_783123"/>